<dbReference type="AlphaFoldDB" id="A0A2P2NUZ5"/>
<organism evidence="1">
    <name type="scientific">Rhizophora mucronata</name>
    <name type="common">Asiatic mangrove</name>
    <dbReference type="NCBI Taxonomy" id="61149"/>
    <lineage>
        <taxon>Eukaryota</taxon>
        <taxon>Viridiplantae</taxon>
        <taxon>Streptophyta</taxon>
        <taxon>Embryophyta</taxon>
        <taxon>Tracheophyta</taxon>
        <taxon>Spermatophyta</taxon>
        <taxon>Magnoliopsida</taxon>
        <taxon>eudicotyledons</taxon>
        <taxon>Gunneridae</taxon>
        <taxon>Pentapetalae</taxon>
        <taxon>rosids</taxon>
        <taxon>fabids</taxon>
        <taxon>Malpighiales</taxon>
        <taxon>Rhizophoraceae</taxon>
        <taxon>Rhizophora</taxon>
    </lineage>
</organism>
<accession>A0A2P2NUZ5</accession>
<protein>
    <submittedName>
        <fullName evidence="1">Uncharacterized protein</fullName>
    </submittedName>
</protein>
<reference evidence="1" key="1">
    <citation type="submission" date="2018-02" db="EMBL/GenBank/DDBJ databases">
        <title>Rhizophora mucronata_Transcriptome.</title>
        <authorList>
            <person name="Meera S.P."/>
            <person name="Sreeshan A."/>
            <person name="Augustine A."/>
        </authorList>
    </citation>
    <scope>NUCLEOTIDE SEQUENCE</scope>
    <source>
        <tissue evidence="1">Leaf</tissue>
    </source>
</reference>
<name>A0A2P2NUZ5_RHIMU</name>
<sequence length="43" mass="4894">MSHCVKWLHESANKLDLVIVKVRIFIMSVDLFDSGKFLLSCGI</sequence>
<dbReference type="EMBL" id="GGEC01065687">
    <property type="protein sequence ID" value="MBX46171.1"/>
    <property type="molecule type" value="Transcribed_RNA"/>
</dbReference>
<proteinExistence type="predicted"/>
<evidence type="ECO:0000313" key="1">
    <source>
        <dbReference type="EMBL" id="MBX46171.1"/>
    </source>
</evidence>